<dbReference type="FunFam" id="3.30.1130.10:FF:000003">
    <property type="entry name" value="7,8-dihydroneopterin aldolase"/>
    <property type="match status" value="1"/>
</dbReference>
<proteinExistence type="inferred from homology"/>
<accession>A0A410MDA4</accession>
<dbReference type="Proteomes" id="UP000287756">
    <property type="component" value="Chromosome"/>
</dbReference>
<dbReference type="EMBL" id="CP026118">
    <property type="protein sequence ID" value="QAS52712.1"/>
    <property type="molecule type" value="Genomic_DNA"/>
</dbReference>
<evidence type="ECO:0000256" key="2">
    <source>
        <dbReference type="ARBA" id="ARBA00005013"/>
    </source>
</evidence>
<evidence type="ECO:0000313" key="9">
    <source>
        <dbReference type="Proteomes" id="UP000287756"/>
    </source>
</evidence>
<dbReference type="Gene3D" id="3.30.1130.10">
    <property type="match status" value="1"/>
</dbReference>
<dbReference type="InterPro" id="IPR006156">
    <property type="entry name" value="Dihydroneopterin_aldolase"/>
</dbReference>
<gene>
    <name evidence="8" type="primary">folB</name>
    <name evidence="8" type="ORF">HLI_11145</name>
</gene>
<dbReference type="OrthoDB" id="9803748at2"/>
<dbReference type="Pfam" id="PF02152">
    <property type="entry name" value="FolB"/>
    <property type="match status" value="1"/>
</dbReference>
<dbReference type="RefSeq" id="WP_128524996.1">
    <property type="nucleotide sequence ID" value="NZ_CANLVY010000012.1"/>
</dbReference>
<comment type="pathway">
    <text evidence="2 6">Cofactor biosynthesis; tetrahydrofolate biosynthesis; 2-amino-4-hydroxy-6-hydroxymethyl-7,8-dihydropteridine diphosphate from 7,8-dihydroneopterin triphosphate: step 3/4.</text>
</comment>
<evidence type="ECO:0000259" key="7">
    <source>
        <dbReference type="SMART" id="SM00905"/>
    </source>
</evidence>
<dbReference type="KEGG" id="hli:HLI_11145"/>
<evidence type="ECO:0000256" key="4">
    <source>
        <dbReference type="ARBA" id="ARBA00022909"/>
    </source>
</evidence>
<evidence type="ECO:0000256" key="1">
    <source>
        <dbReference type="ARBA" id="ARBA00001353"/>
    </source>
</evidence>
<dbReference type="GO" id="GO:0004150">
    <property type="term" value="F:dihydroneopterin aldolase activity"/>
    <property type="evidence" value="ECO:0007669"/>
    <property type="project" value="UniProtKB-UniRule"/>
</dbReference>
<dbReference type="SUPFAM" id="SSF55620">
    <property type="entry name" value="Tetrahydrobiopterin biosynthesis enzymes-like"/>
    <property type="match status" value="1"/>
</dbReference>
<dbReference type="InterPro" id="IPR006157">
    <property type="entry name" value="FolB_dom"/>
</dbReference>
<dbReference type="PANTHER" id="PTHR42844:SF1">
    <property type="entry name" value="DIHYDRONEOPTERIN ALDOLASE 1-RELATED"/>
    <property type="match status" value="1"/>
</dbReference>
<protein>
    <recommendedName>
        <fullName evidence="6">7,8-dihydroneopterin aldolase</fullName>
        <ecNumber evidence="6">4.1.2.25</ecNumber>
    </recommendedName>
</protein>
<dbReference type="NCBIfam" id="TIGR00525">
    <property type="entry name" value="folB"/>
    <property type="match status" value="1"/>
</dbReference>
<dbReference type="InterPro" id="IPR043133">
    <property type="entry name" value="GTP-CH-I_C/QueF"/>
</dbReference>
<keyword evidence="4 6" id="KW-0289">Folate biosynthesis</keyword>
<dbReference type="UniPathway" id="UPA00077">
    <property type="reaction ID" value="UER00154"/>
</dbReference>
<feature type="domain" description="Dihydroneopterin aldolase/epimerase" evidence="7">
    <location>
        <begin position="4"/>
        <end position="117"/>
    </location>
</feature>
<organism evidence="8 9">
    <name type="scientific">Halobacillus litoralis</name>
    <dbReference type="NCBI Taxonomy" id="45668"/>
    <lineage>
        <taxon>Bacteria</taxon>
        <taxon>Bacillati</taxon>
        <taxon>Bacillota</taxon>
        <taxon>Bacilli</taxon>
        <taxon>Bacillales</taxon>
        <taxon>Bacillaceae</taxon>
        <taxon>Halobacillus</taxon>
    </lineage>
</organism>
<dbReference type="EC" id="4.1.2.25" evidence="6"/>
<comment type="catalytic activity">
    <reaction evidence="1 6">
        <text>7,8-dihydroneopterin = 6-hydroxymethyl-7,8-dihydropterin + glycolaldehyde</text>
        <dbReference type="Rhea" id="RHEA:10540"/>
        <dbReference type="ChEBI" id="CHEBI:17001"/>
        <dbReference type="ChEBI" id="CHEBI:17071"/>
        <dbReference type="ChEBI" id="CHEBI:44841"/>
        <dbReference type="EC" id="4.1.2.25"/>
    </reaction>
</comment>
<dbReference type="AlphaFoldDB" id="A0A410MDA4"/>
<name>A0A410MDA4_9BACI</name>
<dbReference type="NCBIfam" id="TIGR00526">
    <property type="entry name" value="folB_dom"/>
    <property type="match status" value="1"/>
</dbReference>
<keyword evidence="5 6" id="KW-0456">Lyase</keyword>
<sequence length="121" mass="13908">MDKIYVNQMEFWGYHGLFPEENKLGQRFYVDLELELDLEPAAQTDDMTKSIDYGAIYEVAKKIVEGKAFHLVESVAEQIAQELFAQFLMLDACLVKVYKPDPPIPGHYKSVAIEIHRSRPS</sequence>
<reference evidence="8 9" key="1">
    <citation type="submission" date="2018-01" db="EMBL/GenBank/DDBJ databases">
        <title>The whole genome sequencing and assembly of Halobacillus litoralis ERB031 strain.</title>
        <authorList>
            <person name="Lee S.-J."/>
            <person name="Park M.-K."/>
            <person name="Kim J.-Y."/>
            <person name="Lee Y.-J."/>
            <person name="Yi H."/>
            <person name="Bahn Y.-S."/>
            <person name="Kim J.F."/>
            <person name="Lee D.-W."/>
        </authorList>
    </citation>
    <scope>NUCLEOTIDE SEQUENCE [LARGE SCALE GENOMIC DNA]</scope>
    <source>
        <strain evidence="8 9">ERB 031</strain>
    </source>
</reference>
<evidence type="ECO:0000313" key="8">
    <source>
        <dbReference type="EMBL" id="QAS52712.1"/>
    </source>
</evidence>
<comment type="similarity">
    <text evidence="3 6">Belongs to the DHNA family.</text>
</comment>
<dbReference type="GO" id="GO:0046654">
    <property type="term" value="P:tetrahydrofolate biosynthetic process"/>
    <property type="evidence" value="ECO:0007669"/>
    <property type="project" value="UniProtKB-UniRule"/>
</dbReference>
<dbReference type="SMART" id="SM00905">
    <property type="entry name" value="FolB"/>
    <property type="match status" value="1"/>
</dbReference>
<evidence type="ECO:0000256" key="5">
    <source>
        <dbReference type="ARBA" id="ARBA00023239"/>
    </source>
</evidence>
<dbReference type="GO" id="GO:0046656">
    <property type="term" value="P:folic acid biosynthetic process"/>
    <property type="evidence" value="ECO:0007669"/>
    <property type="project" value="UniProtKB-UniRule"/>
</dbReference>
<dbReference type="PANTHER" id="PTHR42844">
    <property type="entry name" value="DIHYDRONEOPTERIN ALDOLASE 1-RELATED"/>
    <property type="match status" value="1"/>
</dbReference>
<dbReference type="CDD" id="cd00534">
    <property type="entry name" value="DHNA_DHNTPE"/>
    <property type="match status" value="1"/>
</dbReference>
<evidence type="ECO:0000256" key="6">
    <source>
        <dbReference type="RuleBase" id="RU362079"/>
    </source>
</evidence>
<dbReference type="GO" id="GO:0005737">
    <property type="term" value="C:cytoplasm"/>
    <property type="evidence" value="ECO:0007669"/>
    <property type="project" value="TreeGrafter"/>
</dbReference>
<comment type="function">
    <text evidence="6">Catalyzes the conversion of 7,8-dihydroneopterin to 6-hydroxymethyl-7,8-dihydropterin.</text>
</comment>
<evidence type="ECO:0000256" key="3">
    <source>
        <dbReference type="ARBA" id="ARBA00005708"/>
    </source>
</evidence>